<dbReference type="AlphaFoldDB" id="A0AAJ7WY09"/>
<evidence type="ECO:0000256" key="1">
    <source>
        <dbReference type="ARBA" id="ARBA00000380"/>
    </source>
</evidence>
<dbReference type="CDD" id="cd07067">
    <property type="entry name" value="HP_PGM_like"/>
    <property type="match status" value="1"/>
</dbReference>
<feature type="region of interest" description="Disordered" evidence="9">
    <location>
        <begin position="289"/>
        <end position="320"/>
    </location>
</feature>
<comment type="similarity">
    <text evidence="2">Belongs to the phosphoglycerate mutase family. BPG-dependent PGAM subfamily.</text>
</comment>
<dbReference type="InterPro" id="IPR005952">
    <property type="entry name" value="Phosphogly_mut1"/>
</dbReference>
<feature type="compositionally biased region" description="Low complexity" evidence="9">
    <location>
        <begin position="305"/>
        <end position="320"/>
    </location>
</feature>
<dbReference type="Proteomes" id="UP001318040">
    <property type="component" value="Chromosome 21"/>
</dbReference>
<feature type="binding site" evidence="7">
    <location>
        <begin position="227"/>
        <end position="228"/>
    </location>
    <ligand>
        <name>substrate</name>
    </ligand>
</feature>
<comment type="catalytic activity">
    <reaction evidence="1">
        <text>(2R)-2-phosphoglycerate = (2R)-3-phosphoglycerate</text>
        <dbReference type="Rhea" id="RHEA:15901"/>
        <dbReference type="ChEBI" id="CHEBI:58272"/>
        <dbReference type="ChEBI" id="CHEBI:58289"/>
        <dbReference type="EC" id="5.4.2.11"/>
    </reaction>
</comment>
<dbReference type="SMART" id="SM00855">
    <property type="entry name" value="PGAM"/>
    <property type="match status" value="1"/>
</dbReference>
<dbReference type="Gene3D" id="3.40.50.1240">
    <property type="entry name" value="Phosphoglycerate mutase-like"/>
    <property type="match status" value="1"/>
</dbReference>
<evidence type="ECO:0000256" key="5">
    <source>
        <dbReference type="ARBA" id="ARBA00023235"/>
    </source>
</evidence>
<keyword evidence="4" id="KW-0324">Glycolysis</keyword>
<evidence type="ECO:0000256" key="3">
    <source>
        <dbReference type="ARBA" id="ARBA00012028"/>
    </source>
</evidence>
<dbReference type="InterPro" id="IPR029033">
    <property type="entry name" value="His_PPase_superfam"/>
</dbReference>
<evidence type="ECO:0000256" key="2">
    <source>
        <dbReference type="ARBA" id="ARBA00006717"/>
    </source>
</evidence>
<protein>
    <recommendedName>
        <fullName evidence="3">phosphoglycerate mutase (2,3-diphosphoglycerate-dependent)</fullName>
        <ecNumber evidence="3">5.4.2.11</ecNumber>
    </recommendedName>
</protein>
<feature type="active site" description="Tele-phosphohistidine intermediate" evidence="6">
    <location>
        <position position="49"/>
    </location>
</feature>
<dbReference type="Pfam" id="PF00300">
    <property type="entry name" value="His_Phos_1"/>
    <property type="match status" value="2"/>
</dbReference>
<proteinExistence type="inferred from homology"/>
<dbReference type="InterPro" id="IPR013078">
    <property type="entry name" value="His_Pase_superF_clade-1"/>
</dbReference>
<keyword evidence="5" id="KW-0413">Isomerase</keyword>
<evidence type="ECO:0000256" key="4">
    <source>
        <dbReference type="ARBA" id="ARBA00023152"/>
    </source>
</evidence>
<organism evidence="10 11">
    <name type="scientific">Petromyzon marinus</name>
    <name type="common">Sea lamprey</name>
    <dbReference type="NCBI Taxonomy" id="7757"/>
    <lineage>
        <taxon>Eukaryota</taxon>
        <taxon>Metazoa</taxon>
        <taxon>Chordata</taxon>
        <taxon>Craniata</taxon>
        <taxon>Vertebrata</taxon>
        <taxon>Cyclostomata</taxon>
        <taxon>Hyperoartia</taxon>
        <taxon>Petromyzontiformes</taxon>
        <taxon>Petromyzontidae</taxon>
        <taxon>Petromyzon</taxon>
    </lineage>
</organism>
<feature type="binding site" evidence="7">
    <location>
        <position position="100"/>
    </location>
    <ligand>
        <name>substrate</name>
    </ligand>
</feature>
<evidence type="ECO:0000313" key="11">
    <source>
        <dbReference type="RefSeq" id="XP_032813967.1"/>
    </source>
</evidence>
<feature type="binding site" evidence="7">
    <location>
        <begin position="154"/>
        <end position="155"/>
    </location>
    <ligand>
        <name>substrate</name>
    </ligand>
</feature>
<feature type="active site" description="Proton donor/acceptor" evidence="6">
    <location>
        <position position="127"/>
    </location>
</feature>
<sequence>MVDGGGASSSSVRFRGDGSGARSDGVNAPAAATAACDAMATRTLVLVRHGEGSWTRENRFCSWVDQPLSADGEAEARRCSRLLAAAGIRFDAAFSSLLTRAIKTAWLILEGVGQAWVPLAHSWRLNERHYGALVGLNRAQLALNHGEEQVKAWRRAYDVRPPPIDEAHPYFDEIHGDRRYASCDVPRGKIPRGESLRDVLERLLPYWEGSIVPELRAGKNVLVSAHGNSVRAIIKHLEGISDADILHLTIPTGVPVVLQLDDELAPVGERRYLGDTAEIAAAIKRIEDQGKAPKGASASPDPRGAVVATTATTAAACPSP</sequence>
<dbReference type="EC" id="5.4.2.11" evidence="3"/>
<evidence type="ECO:0000313" key="10">
    <source>
        <dbReference type="Proteomes" id="UP001318040"/>
    </source>
</evidence>
<dbReference type="HAMAP" id="MF_01039">
    <property type="entry name" value="PGAM_GpmA"/>
    <property type="match status" value="1"/>
</dbReference>
<dbReference type="NCBIfam" id="TIGR01258">
    <property type="entry name" value="pgm_1"/>
    <property type="match status" value="1"/>
</dbReference>
<dbReference type="SUPFAM" id="SSF53254">
    <property type="entry name" value="Phosphoglycerate mutase-like"/>
    <property type="match status" value="1"/>
</dbReference>
<dbReference type="GO" id="GO:0006096">
    <property type="term" value="P:glycolytic process"/>
    <property type="evidence" value="ECO:0007669"/>
    <property type="project" value="UniProtKB-KW"/>
</dbReference>
<evidence type="ECO:0000256" key="6">
    <source>
        <dbReference type="PIRSR" id="PIRSR613078-1"/>
    </source>
</evidence>
<keyword evidence="10" id="KW-1185">Reference proteome</keyword>
<dbReference type="PANTHER" id="PTHR11931">
    <property type="entry name" value="PHOSPHOGLYCERATE MUTASE"/>
    <property type="match status" value="1"/>
</dbReference>
<dbReference type="FunFam" id="3.40.50.1240:FF:000003">
    <property type="entry name" value="2,3-bisphosphoglycerate-dependent phosphoglycerate mutase"/>
    <property type="match status" value="1"/>
</dbReference>
<dbReference type="RefSeq" id="XP_032813967.1">
    <property type="nucleotide sequence ID" value="XM_032958076.1"/>
</dbReference>
<feature type="site" description="Transition state stabilizer" evidence="8">
    <location>
        <position position="226"/>
    </location>
</feature>
<feature type="region of interest" description="Disordered" evidence="9">
    <location>
        <begin position="1"/>
        <end position="26"/>
    </location>
</feature>
<dbReference type="GO" id="GO:0004619">
    <property type="term" value="F:phosphoglycerate mutase activity"/>
    <property type="evidence" value="ECO:0007669"/>
    <property type="project" value="UniProtKB-EC"/>
</dbReference>
<evidence type="ECO:0000256" key="9">
    <source>
        <dbReference type="SAM" id="MobiDB-lite"/>
    </source>
</evidence>
<feature type="binding site" evidence="7">
    <location>
        <begin position="127"/>
        <end position="130"/>
    </location>
    <ligand>
        <name>substrate</name>
    </ligand>
</feature>
<accession>A0AAJ7WY09</accession>
<evidence type="ECO:0000256" key="8">
    <source>
        <dbReference type="PIRSR" id="PIRSR613078-3"/>
    </source>
</evidence>
<reference evidence="11" key="1">
    <citation type="submission" date="2025-08" db="UniProtKB">
        <authorList>
            <consortium name="RefSeq"/>
        </authorList>
    </citation>
    <scope>IDENTIFICATION</scope>
    <source>
        <tissue evidence="11">Sperm</tissue>
    </source>
</reference>
<evidence type="ECO:0000256" key="7">
    <source>
        <dbReference type="PIRSR" id="PIRSR613078-2"/>
    </source>
</evidence>
<name>A0AAJ7WY09_PETMA</name>
<gene>
    <name evidence="11" type="primary">LOC116944455</name>
</gene>